<gene>
    <name evidence="1" type="ORF">GGE06_008082</name>
</gene>
<evidence type="ECO:0000313" key="2">
    <source>
        <dbReference type="Proteomes" id="UP000582643"/>
    </source>
</evidence>
<protein>
    <submittedName>
        <fullName evidence="1">CubicO group peptidase (Beta-lactamase class C family)</fullName>
    </submittedName>
</protein>
<accession>A0A7W7XG41</accession>
<dbReference type="SUPFAM" id="SSF56601">
    <property type="entry name" value="beta-lactamase/transpeptidase-like"/>
    <property type="match status" value="1"/>
</dbReference>
<keyword evidence="2" id="KW-1185">Reference proteome</keyword>
<organism evidence="1 2">
    <name type="scientific">Streptomyces nymphaeiformis</name>
    <dbReference type="NCBI Taxonomy" id="2663842"/>
    <lineage>
        <taxon>Bacteria</taxon>
        <taxon>Bacillati</taxon>
        <taxon>Actinomycetota</taxon>
        <taxon>Actinomycetes</taxon>
        <taxon>Kitasatosporales</taxon>
        <taxon>Streptomycetaceae</taxon>
        <taxon>Streptomyces</taxon>
    </lineage>
</organism>
<proteinExistence type="predicted"/>
<dbReference type="EMBL" id="JACHJY010000017">
    <property type="protein sequence ID" value="MBB4987110.1"/>
    <property type="molecule type" value="Genomic_DNA"/>
</dbReference>
<name>A0A7W7XG41_9ACTN</name>
<reference evidence="1 2" key="1">
    <citation type="submission" date="2020-08" db="EMBL/GenBank/DDBJ databases">
        <title>Genomic Encyclopedia of Type Strains, Phase III (KMG-III): the genomes of soil and plant-associated and newly described type strains.</title>
        <authorList>
            <person name="Whitman W."/>
        </authorList>
    </citation>
    <scope>NUCLEOTIDE SEQUENCE [LARGE SCALE GENOMIC DNA]</scope>
    <source>
        <strain evidence="1 2">SFB5A</strain>
    </source>
</reference>
<comment type="caution">
    <text evidence="1">The sequence shown here is derived from an EMBL/GenBank/DDBJ whole genome shotgun (WGS) entry which is preliminary data.</text>
</comment>
<evidence type="ECO:0000313" key="1">
    <source>
        <dbReference type="EMBL" id="MBB4987110.1"/>
    </source>
</evidence>
<dbReference type="InterPro" id="IPR012338">
    <property type="entry name" value="Beta-lactam/transpept-like"/>
</dbReference>
<sequence length="43" mass="4480">MRIASAAKAFSGAVALSLVDRRALALTTRPANRCPAFPPPGTR</sequence>
<dbReference type="Proteomes" id="UP000582643">
    <property type="component" value="Unassembled WGS sequence"/>
</dbReference>
<dbReference type="AlphaFoldDB" id="A0A7W7XG41"/>